<proteinExistence type="predicted"/>
<dbReference type="InterPro" id="IPR029026">
    <property type="entry name" value="tRNA_m1G_MTases_N"/>
</dbReference>
<protein>
    <submittedName>
        <fullName evidence="4">23S rRNA (Guanosine(2251)-2'-O)-methyltransferase RlmB</fullName>
    </submittedName>
</protein>
<evidence type="ECO:0000313" key="5">
    <source>
        <dbReference type="Proteomes" id="UP001596020"/>
    </source>
</evidence>
<accession>A0ABV9K590</accession>
<dbReference type="CDD" id="cd18103">
    <property type="entry name" value="SpoU-like_RlmB"/>
    <property type="match status" value="1"/>
</dbReference>
<evidence type="ECO:0000256" key="2">
    <source>
        <dbReference type="ARBA" id="ARBA00022679"/>
    </source>
</evidence>
<keyword evidence="5" id="KW-1185">Reference proteome</keyword>
<dbReference type="PANTHER" id="PTHR46429:SF1">
    <property type="entry name" value="23S RRNA (GUANOSINE-2'-O-)-METHYLTRANSFERASE RLMB"/>
    <property type="match status" value="1"/>
</dbReference>
<dbReference type="InterPro" id="IPR004441">
    <property type="entry name" value="rRNA_MeTrfase_TrmH"/>
</dbReference>
<dbReference type="SMART" id="SM00967">
    <property type="entry name" value="SpoU_sub_bind"/>
    <property type="match status" value="1"/>
</dbReference>
<name>A0ABV9K590_9PORP</name>
<dbReference type="RefSeq" id="WP_380077138.1">
    <property type="nucleotide sequence ID" value="NZ_JBHSGO010000015.1"/>
</dbReference>
<feature type="domain" description="RNA 2-O ribose methyltransferase substrate binding" evidence="3">
    <location>
        <begin position="6"/>
        <end position="80"/>
    </location>
</feature>
<dbReference type="NCBIfam" id="TIGR00186">
    <property type="entry name" value="rRNA_methyl_3"/>
    <property type="match status" value="1"/>
</dbReference>
<sequence length="247" mass="26651">MAKDKLIYGIHSIEEALLAGKELDKIFLRRAMRGDDISRIKALARDRMIPVLSVPEEKLSRMTSKNHQGIVAYLSQIEYMPLEEVVNLTFEEGQLPFIVVLDGVTDVRNFGAIARTAECAGVDAIVIPGRGSVSVSGDAIKASAGALHRIPVCRVNSINEALDILNNSGVRIVTASEKTDSNYTETDMTLPLAIVMGAEDVGPSEESIRRADEIVTIPQCGEIGSLNVSVAAGILIYEAVRQNGMKS</sequence>
<dbReference type="InterPro" id="IPR001537">
    <property type="entry name" value="SpoU_MeTrfase"/>
</dbReference>
<evidence type="ECO:0000256" key="1">
    <source>
        <dbReference type="ARBA" id="ARBA00022603"/>
    </source>
</evidence>
<evidence type="ECO:0000313" key="4">
    <source>
        <dbReference type="EMBL" id="MFC4665209.1"/>
    </source>
</evidence>
<dbReference type="InterPro" id="IPR029064">
    <property type="entry name" value="Ribosomal_eL30-like_sf"/>
</dbReference>
<dbReference type="EMBL" id="JBHSGO010000015">
    <property type="protein sequence ID" value="MFC4665209.1"/>
    <property type="molecule type" value="Genomic_DNA"/>
</dbReference>
<dbReference type="PANTHER" id="PTHR46429">
    <property type="entry name" value="23S RRNA (GUANOSINE-2'-O-)-METHYLTRANSFERASE RLMB"/>
    <property type="match status" value="1"/>
</dbReference>
<dbReference type="Pfam" id="PF00588">
    <property type="entry name" value="SpoU_methylase"/>
    <property type="match status" value="1"/>
</dbReference>
<gene>
    <name evidence="4" type="primary">rlmB</name>
    <name evidence="4" type="ORF">ACFO3G_01000</name>
</gene>
<dbReference type="Gene3D" id="3.30.1330.30">
    <property type="match status" value="1"/>
</dbReference>
<organism evidence="4 5">
    <name type="scientific">Falsiporphyromonas endometrii</name>
    <dbReference type="NCBI Taxonomy" id="1387297"/>
    <lineage>
        <taxon>Bacteria</taxon>
        <taxon>Pseudomonadati</taxon>
        <taxon>Bacteroidota</taxon>
        <taxon>Bacteroidia</taxon>
        <taxon>Bacteroidales</taxon>
        <taxon>Porphyromonadaceae</taxon>
        <taxon>Falsiporphyromonas</taxon>
    </lineage>
</organism>
<evidence type="ECO:0000259" key="3">
    <source>
        <dbReference type="SMART" id="SM00967"/>
    </source>
</evidence>
<dbReference type="InterPro" id="IPR013123">
    <property type="entry name" value="SpoU_subst-bd"/>
</dbReference>
<dbReference type="SUPFAM" id="SSF75217">
    <property type="entry name" value="alpha/beta knot"/>
    <property type="match status" value="1"/>
</dbReference>
<dbReference type="SUPFAM" id="SSF55315">
    <property type="entry name" value="L30e-like"/>
    <property type="match status" value="1"/>
</dbReference>
<comment type="caution">
    <text evidence="4">The sequence shown here is derived from an EMBL/GenBank/DDBJ whole genome shotgun (WGS) entry which is preliminary data.</text>
</comment>
<keyword evidence="1" id="KW-0489">Methyltransferase</keyword>
<keyword evidence="2" id="KW-0808">Transferase</keyword>
<dbReference type="InterPro" id="IPR029028">
    <property type="entry name" value="Alpha/beta_knot_MTases"/>
</dbReference>
<dbReference type="Proteomes" id="UP001596020">
    <property type="component" value="Unassembled WGS sequence"/>
</dbReference>
<dbReference type="Gene3D" id="3.40.1280.10">
    <property type="match status" value="1"/>
</dbReference>
<reference evidence="5" key="1">
    <citation type="journal article" date="2019" name="Int. J. Syst. Evol. Microbiol.">
        <title>The Global Catalogue of Microorganisms (GCM) 10K type strain sequencing project: providing services to taxonomists for standard genome sequencing and annotation.</title>
        <authorList>
            <consortium name="The Broad Institute Genomics Platform"/>
            <consortium name="The Broad Institute Genome Sequencing Center for Infectious Disease"/>
            <person name="Wu L."/>
            <person name="Ma J."/>
        </authorList>
    </citation>
    <scope>NUCLEOTIDE SEQUENCE [LARGE SCALE GENOMIC DNA]</scope>
    <source>
        <strain evidence="5">CGMCC 4.7357</strain>
    </source>
</reference>
<dbReference type="Pfam" id="PF08032">
    <property type="entry name" value="SpoU_sub_bind"/>
    <property type="match status" value="1"/>
</dbReference>